<keyword evidence="3" id="KW-1185">Reference proteome</keyword>
<dbReference type="Gene3D" id="1.10.260.40">
    <property type="entry name" value="lambda repressor-like DNA-binding domains"/>
    <property type="match status" value="1"/>
</dbReference>
<dbReference type="Pfam" id="PF19054">
    <property type="entry name" value="DUF5753"/>
    <property type="match status" value="1"/>
</dbReference>
<dbReference type="PROSITE" id="PS50943">
    <property type="entry name" value="HTH_CROC1"/>
    <property type="match status" value="1"/>
</dbReference>
<dbReference type="SMART" id="SM00530">
    <property type="entry name" value="HTH_XRE"/>
    <property type="match status" value="1"/>
</dbReference>
<feature type="domain" description="HTH cro/C1-type" evidence="1">
    <location>
        <begin position="16"/>
        <end position="70"/>
    </location>
</feature>
<sequence length="291" mass="32553">MTNHGGPRTIGLGTELRRHRLHANMTLRQVAEQVDLSIATLSRVENGSRRISPEDVATLLCIYRVQGTERKHLLALAREQDLPGWWEFEDDGLPKTLPALISIERRAELIVFASMLRVPGMLQTPGYMHAILEDLDFPRDKRSLMIETRIKRQSLLRGSSGPRLVAVIDEAALRRPLGDASVMRDQIAHLIQVAQLPRVDVRVIPFEHGGHIGQDGGFVLLESVVTRPTVYLELPRSGMFLDTDPQLHAYRDTTSRLFPKALSSSDSVNFLRSFAPRSSTGGNKFDLGHAM</sequence>
<comment type="caution">
    <text evidence="2">The sequence shown here is derived from an EMBL/GenBank/DDBJ whole genome shotgun (WGS) entry which is preliminary data.</text>
</comment>
<evidence type="ECO:0000259" key="1">
    <source>
        <dbReference type="PROSITE" id="PS50943"/>
    </source>
</evidence>
<dbReference type="Pfam" id="PF13560">
    <property type="entry name" value="HTH_31"/>
    <property type="match status" value="1"/>
</dbReference>
<proteinExistence type="predicted"/>
<reference evidence="3" key="1">
    <citation type="journal article" date="2019" name="Int. J. Syst. Evol. Microbiol.">
        <title>The Global Catalogue of Microorganisms (GCM) 10K type strain sequencing project: providing services to taxonomists for standard genome sequencing and annotation.</title>
        <authorList>
            <consortium name="The Broad Institute Genomics Platform"/>
            <consortium name="The Broad Institute Genome Sequencing Center for Infectious Disease"/>
            <person name="Wu L."/>
            <person name="Ma J."/>
        </authorList>
    </citation>
    <scope>NUCLEOTIDE SEQUENCE [LARGE SCALE GENOMIC DNA]</scope>
    <source>
        <strain evidence="3">JCM 17695</strain>
    </source>
</reference>
<dbReference type="Proteomes" id="UP001596512">
    <property type="component" value="Unassembled WGS sequence"/>
</dbReference>
<accession>A0ABW2TWC9</accession>
<dbReference type="InterPro" id="IPR043917">
    <property type="entry name" value="DUF5753"/>
</dbReference>
<name>A0ABW2TWC9_9PSEU</name>
<organism evidence="2 3">
    <name type="scientific">Actinokineospora soli</name>
    <dbReference type="NCBI Taxonomy" id="1048753"/>
    <lineage>
        <taxon>Bacteria</taxon>
        <taxon>Bacillati</taxon>
        <taxon>Actinomycetota</taxon>
        <taxon>Actinomycetes</taxon>
        <taxon>Pseudonocardiales</taxon>
        <taxon>Pseudonocardiaceae</taxon>
        <taxon>Actinokineospora</taxon>
    </lineage>
</organism>
<gene>
    <name evidence="2" type="ORF">ACFQV2_34605</name>
</gene>
<dbReference type="EMBL" id="JBHTEY010000004">
    <property type="protein sequence ID" value="MFC7617776.1"/>
    <property type="molecule type" value="Genomic_DNA"/>
</dbReference>
<dbReference type="InterPro" id="IPR010982">
    <property type="entry name" value="Lambda_DNA-bd_dom_sf"/>
</dbReference>
<dbReference type="InterPro" id="IPR001387">
    <property type="entry name" value="Cro/C1-type_HTH"/>
</dbReference>
<evidence type="ECO:0000313" key="3">
    <source>
        <dbReference type="Proteomes" id="UP001596512"/>
    </source>
</evidence>
<protein>
    <submittedName>
        <fullName evidence="2">Helix-turn-helix domain-containing protein</fullName>
    </submittedName>
</protein>
<evidence type="ECO:0000313" key="2">
    <source>
        <dbReference type="EMBL" id="MFC7617776.1"/>
    </source>
</evidence>
<dbReference type="CDD" id="cd00093">
    <property type="entry name" value="HTH_XRE"/>
    <property type="match status" value="1"/>
</dbReference>
<dbReference type="SUPFAM" id="SSF47413">
    <property type="entry name" value="lambda repressor-like DNA-binding domains"/>
    <property type="match status" value="1"/>
</dbReference>